<dbReference type="InterPro" id="IPR045555">
    <property type="entry name" value="VMAP-M0"/>
</dbReference>
<dbReference type="HOGENOM" id="CLU_421909_0_0_11"/>
<feature type="domain" description="vWA-MoxR associated protein middle region 0" evidence="1">
    <location>
        <begin position="287"/>
        <end position="371"/>
    </location>
</feature>
<dbReference type="KEGG" id="aoi:AORI_4566"/>
<dbReference type="Pfam" id="PF19916">
    <property type="entry name" value="VMAP-M0"/>
    <property type="match status" value="1"/>
</dbReference>
<dbReference type="AlphaFoldDB" id="R4SX83"/>
<accession>R4SX83</accession>
<protein>
    <recommendedName>
        <fullName evidence="5">Caspase domain-containing protein</fullName>
    </recommendedName>
</protein>
<evidence type="ECO:0000313" key="4">
    <source>
        <dbReference type="Proteomes" id="UP000013968"/>
    </source>
</evidence>
<dbReference type="EMBL" id="CP003410">
    <property type="protein sequence ID" value="AGM07150.1"/>
    <property type="molecule type" value="Genomic_DNA"/>
</dbReference>
<sequence>MIVVPERTIAIVVGIEEYAAGAHWRLDGPVPDACRFTGWLLSCGVPPANITLLTAPLDDNKHWVEEQRAEGVDIVDARANTIRNRLITELPGQCSDLLLIHWGGHGVVDDRNERRLIYNDAAANDRRNMNITGLLALLRTSPYRGHPHQRIVIDSCLTFARTVGWQTGLPDERFQHNDPLLAVDQLTLFAASDGERAKNDNVLQTGLFSQTVLDSLSEVPGEWPPDFTKVRHDVDSKFQELRADRRTRQVPSHIWFRRGSDDETLIFTTEFSSPRADAGALGMALLEPGEYNELRKILRVGAPPDLRGLYREATRSVELSPPQNLDDVRSIVDTLRKPINPRPLFEFLVRFAAATDDEATNDELWKWINDVGPRYLDVDQLRDLDGQLRRTFLLVKLEPDLIDSGHRTTVWQYIGDDGKQVVTSPEAWQLRDVADALSDLLVDFDPVGTVDPPVVEFMVPTEMMDETVENLPVRLTHDEAPLGAACPVVVRPLERFENTVWCAAHAAVWPKVASYHAYDEQAIHWIEQEPGNTAFDPSNLHGQVCAALAYTYQGPSRKEVLHYLFEAGVPIALWHRAGRLTGRDLLHQVLRGQPLLELPDVVHGQRYSCRRTARTDHPGRDLVLLWDDPTRVPDRPDWHVPAVVEGVAP</sequence>
<dbReference type="Pfam" id="PF20028">
    <property type="entry name" value="VMAP-C"/>
    <property type="match status" value="1"/>
</dbReference>
<name>R4SX83_9PSEU</name>
<dbReference type="PATRIC" id="fig|1156913.3.peg.4642"/>
<dbReference type="InterPro" id="IPR045450">
    <property type="entry name" value="VMAP_C"/>
</dbReference>
<evidence type="ECO:0000259" key="1">
    <source>
        <dbReference type="Pfam" id="PF19916"/>
    </source>
</evidence>
<organism evidence="3 4">
    <name type="scientific">Amycolatopsis keratiniphila</name>
    <dbReference type="NCBI Taxonomy" id="129921"/>
    <lineage>
        <taxon>Bacteria</taxon>
        <taxon>Bacillati</taxon>
        <taxon>Actinomycetota</taxon>
        <taxon>Actinomycetes</taxon>
        <taxon>Pseudonocardiales</taxon>
        <taxon>Pseudonocardiaceae</taxon>
        <taxon>Amycolatopsis</taxon>
        <taxon>Amycolatopsis japonica group</taxon>
    </lineage>
</organism>
<dbReference type="RefSeq" id="WP_016334898.1">
    <property type="nucleotide sequence ID" value="NC_021252.1"/>
</dbReference>
<evidence type="ECO:0008006" key="5">
    <source>
        <dbReference type="Google" id="ProtNLM"/>
    </source>
</evidence>
<evidence type="ECO:0000259" key="2">
    <source>
        <dbReference type="Pfam" id="PF20028"/>
    </source>
</evidence>
<reference evidence="3 4" key="1">
    <citation type="journal article" date="2013" name="BMC Genomics">
        <title>ContigScape: a Cytoscape plugin facilitating microbial genome gap closing.</title>
        <authorList>
            <person name="Tang B."/>
            <person name="Wang Q."/>
            <person name="Yang M."/>
            <person name="Xie F."/>
            <person name="Zhu Y."/>
            <person name="Zhuo Y."/>
            <person name="Wang S."/>
            <person name="Gao H."/>
            <person name="Ding X."/>
            <person name="Zhang L."/>
            <person name="Zhao G."/>
            <person name="Zheng H."/>
        </authorList>
    </citation>
    <scope>NUCLEOTIDE SEQUENCE [LARGE SCALE GENOMIC DNA]</scope>
    <source>
        <strain evidence="3 4">HCCB10007</strain>
    </source>
</reference>
<keyword evidence="4" id="KW-1185">Reference proteome</keyword>
<proteinExistence type="predicted"/>
<dbReference type="Proteomes" id="UP000013968">
    <property type="component" value="Chromosome"/>
</dbReference>
<evidence type="ECO:0000313" key="3">
    <source>
        <dbReference type="EMBL" id="AGM07150.1"/>
    </source>
</evidence>
<dbReference type="Gene3D" id="3.40.50.1460">
    <property type="match status" value="1"/>
</dbReference>
<gene>
    <name evidence="3" type="ORF">AORI_4566</name>
</gene>
<feature type="domain" description="vWA-MoxR associated protein C-terminal" evidence="2">
    <location>
        <begin position="406"/>
        <end position="629"/>
    </location>
</feature>